<dbReference type="RefSeq" id="WP_263599472.1">
    <property type="nucleotide sequence ID" value="NZ_CP107027.1"/>
</dbReference>
<dbReference type="InterPro" id="IPR000182">
    <property type="entry name" value="GNAT_dom"/>
</dbReference>
<dbReference type="Gene3D" id="3.40.630.30">
    <property type="match status" value="1"/>
</dbReference>
<evidence type="ECO:0000313" key="4">
    <source>
        <dbReference type="EMBL" id="UYG94852.1"/>
    </source>
</evidence>
<dbReference type="PROSITE" id="PS51186">
    <property type="entry name" value="GNAT"/>
    <property type="match status" value="1"/>
</dbReference>
<evidence type="ECO:0000259" key="3">
    <source>
        <dbReference type="PROSITE" id="PS51186"/>
    </source>
</evidence>
<protein>
    <submittedName>
        <fullName evidence="4">GNAT family N-acetyltransferase</fullName>
    </submittedName>
</protein>
<name>A0AA46SIC2_CYTFI</name>
<dbReference type="CDD" id="cd04301">
    <property type="entry name" value="NAT_SF"/>
    <property type="match status" value="1"/>
</dbReference>
<dbReference type="InterPro" id="IPR050832">
    <property type="entry name" value="Bact_Acetyltransf"/>
</dbReference>
<reference evidence="4" key="1">
    <citation type="submission" date="2022-10" db="EMBL/GenBank/DDBJ databases">
        <title>Mechanism of multi-heavy metal repair in Cytobacillus Firmus M7.</title>
        <authorList>
            <person name="Li X."/>
            <person name="Yu C."/>
        </authorList>
    </citation>
    <scope>NUCLEOTIDE SEQUENCE</scope>
    <source>
        <strain evidence="4">M7</strain>
    </source>
</reference>
<organism evidence="4 5">
    <name type="scientific">Cytobacillus firmus</name>
    <name type="common">Bacillus firmus</name>
    <dbReference type="NCBI Taxonomy" id="1399"/>
    <lineage>
        <taxon>Bacteria</taxon>
        <taxon>Bacillati</taxon>
        <taxon>Bacillota</taxon>
        <taxon>Bacilli</taxon>
        <taxon>Bacillales</taxon>
        <taxon>Bacillaceae</taxon>
        <taxon>Cytobacillus</taxon>
    </lineage>
</organism>
<feature type="domain" description="N-acetyltransferase" evidence="3">
    <location>
        <begin position="11"/>
        <end position="159"/>
    </location>
</feature>
<proteinExistence type="predicted"/>
<dbReference type="InterPro" id="IPR016181">
    <property type="entry name" value="Acyl_CoA_acyltransferase"/>
</dbReference>
<dbReference type="PANTHER" id="PTHR43877">
    <property type="entry name" value="AMINOALKYLPHOSPHONATE N-ACETYLTRANSFERASE-RELATED-RELATED"/>
    <property type="match status" value="1"/>
</dbReference>
<keyword evidence="2" id="KW-0012">Acyltransferase</keyword>
<dbReference type="SUPFAM" id="SSF55729">
    <property type="entry name" value="Acyl-CoA N-acyltransferases (Nat)"/>
    <property type="match status" value="1"/>
</dbReference>
<evidence type="ECO:0000313" key="5">
    <source>
        <dbReference type="Proteomes" id="UP001163104"/>
    </source>
</evidence>
<accession>A0AA46SIC2</accession>
<evidence type="ECO:0000256" key="1">
    <source>
        <dbReference type="ARBA" id="ARBA00022679"/>
    </source>
</evidence>
<dbReference type="GO" id="GO:0016747">
    <property type="term" value="F:acyltransferase activity, transferring groups other than amino-acyl groups"/>
    <property type="evidence" value="ECO:0007669"/>
    <property type="project" value="InterPro"/>
</dbReference>
<evidence type="ECO:0000256" key="2">
    <source>
        <dbReference type="ARBA" id="ARBA00023315"/>
    </source>
</evidence>
<gene>
    <name evidence="4" type="ORF">OD459_22120</name>
</gene>
<dbReference type="EMBL" id="CP107027">
    <property type="protein sequence ID" value="UYG94852.1"/>
    <property type="molecule type" value="Genomic_DNA"/>
</dbReference>
<keyword evidence="1" id="KW-0808">Transferase</keyword>
<dbReference type="Pfam" id="PF00583">
    <property type="entry name" value="Acetyltransf_1"/>
    <property type="match status" value="1"/>
</dbReference>
<dbReference type="AlphaFoldDB" id="A0AA46SIC2"/>
<sequence length="1024" mass="116468">MIQGTDKLIIAEYHEDFAAGIAKMWNLSRDSWGGDTSVMTEEQVKTKEANNGNIILYLALDGEEVVGYCGLSEYKEDTGSLYIPLLNVRPDYHGRKIGKMLVLKALQKTIELGWPRIDLYTWPGNVKAVPLYKKCGFFWEDRDDTTHLMNFIPAVHQTELLKPVLEKLDWYGSSLRNIDVKPDGIKKNGFTFYEYKWQSGEVSARVRFERTGRGISLIETNDYLLELCMDNHEVIENQVQTFQLNLVNKTGNPVSFKAEGNNQGRVESMFEHDLTAESDAVMTGTYIVHEGEEPSVWKTHPSLDVKVWVNGEECELRLGLLPKQPAKITGASKGNLSFFNQEAELEMEVENNLEDEAVFHLSFPESDLVELEKREYRIQLHKKERKLLKVPFIVKKHGFYQPEISITALKKNGEELSFTCRSVGIPLKSFGQKFGGESKDYWHICNGICQVNIRKLDYKITAGRNESVNQPFSFFVPRLGKPYSTEFSKAKPLAAEWFTDDTAITFKLVFRSEAFPGILVALYTSLYGEGFVKIWSELTNDGDKKYENLFLSQPLYHEMQHPYFPLENEVIEFSDVRELGFMEIPGESISENWFFANHNGEPIGFCWPKSAKSNPDGWQFYYQQETGCLAPGDQKVLAPGYLSIGAFRTWEEMQQFAWVTAEAGKIVKNEKALVINSGNPVAKEQGTAEFTLKTYRSSYLNGTIDIYLNEDKKLSANFSQEQELKEFKSNFPIEGMKPISLVKAEITLDSGRTNVKDLLLMPRGKIRILTEEQNGKTVYTMDNGIISFKAAPDFYPGLFSLSYKDREWLDSSFPEPVAKGWWNPWAGGMKTAPSQMSVFSLLKEKSSAEFLNVKDSYENEWSVLAIHTKAVQHSTWKGLDYTQYFALLPGVPILAHWVKVINAGGKYLLNEKWITDIFLSGGSLKDLTLTLSDKGAESAYQAGIEEQSFVNIDGSRISSSLSSEKMYVMKSKDTEFLGAYMNKEAFEVISERKACPLAKPGFIAFDERSFDGRLLNKLHYLEFR</sequence>
<dbReference type="Proteomes" id="UP001163104">
    <property type="component" value="Chromosome"/>
</dbReference>